<evidence type="ECO:0000313" key="1">
    <source>
        <dbReference type="EMBL" id="OBA22846.1"/>
    </source>
</evidence>
<dbReference type="Proteomes" id="UP000092555">
    <property type="component" value="Unassembled WGS sequence"/>
</dbReference>
<comment type="caution">
    <text evidence="1">The sequence shown here is derived from an EMBL/GenBank/DDBJ whole genome shotgun (WGS) entry which is preliminary data.</text>
</comment>
<keyword evidence="2" id="KW-1185">Reference proteome</keyword>
<sequence>MPYPWKSSGASKQKKSPLVLEQVWFFLCLSGALTYRLSNYFPGKETEKDWCGPQILAIEKCLVLRDLAFLLRALLIERERSRNIFSVPHDNSVRTRRLALINHVTNETLKFAPLTRNK</sequence>
<evidence type="ECO:0000313" key="2">
    <source>
        <dbReference type="Proteomes" id="UP000092555"/>
    </source>
</evidence>
<dbReference type="AlphaFoldDB" id="A0A1A0HFR8"/>
<gene>
    <name evidence="1" type="ORF">METBIDRAFT_29426</name>
</gene>
<reference evidence="1 2" key="1">
    <citation type="submission" date="2016-05" db="EMBL/GenBank/DDBJ databases">
        <title>Comparative genomics of biotechnologically important yeasts.</title>
        <authorList>
            <consortium name="DOE Joint Genome Institute"/>
            <person name="Riley R."/>
            <person name="Haridas S."/>
            <person name="Wolfe K.H."/>
            <person name="Lopes M.R."/>
            <person name="Hittinger C.T."/>
            <person name="Goker M."/>
            <person name="Salamov A."/>
            <person name="Wisecaver J."/>
            <person name="Long T.M."/>
            <person name="Aerts A.L."/>
            <person name="Barry K."/>
            <person name="Choi C."/>
            <person name="Clum A."/>
            <person name="Coughlan A.Y."/>
            <person name="Deshpande S."/>
            <person name="Douglass A.P."/>
            <person name="Hanson S.J."/>
            <person name="Klenk H.-P."/>
            <person name="LaButti K."/>
            <person name="Lapidus A."/>
            <person name="Lindquist E."/>
            <person name="Lipzen A."/>
            <person name="Meier-kolthoff J.P."/>
            <person name="Ohm R.A."/>
            <person name="Otillar R.P."/>
            <person name="Pangilinan J."/>
            <person name="Peng Y."/>
            <person name="Rokas A."/>
            <person name="Rosa C.A."/>
            <person name="Scheuner C."/>
            <person name="Sibirny A.A."/>
            <person name="Slot J.C."/>
            <person name="Stielow J.B."/>
            <person name="Sun H."/>
            <person name="Kurtzman C.P."/>
            <person name="Blackwell M."/>
            <person name="Grigoriev I.V."/>
            <person name="Jeffries T.W."/>
        </authorList>
    </citation>
    <scope>NUCLEOTIDE SEQUENCE [LARGE SCALE GENOMIC DNA]</scope>
    <source>
        <strain evidence="1 2">NRRL YB-4993</strain>
    </source>
</reference>
<dbReference type="EMBL" id="LXTC01000001">
    <property type="protein sequence ID" value="OBA22846.1"/>
    <property type="molecule type" value="Genomic_DNA"/>
</dbReference>
<accession>A0A1A0HFR8</accession>
<protein>
    <submittedName>
        <fullName evidence="1">Uncharacterized protein</fullName>
    </submittedName>
</protein>
<organism evidence="1 2">
    <name type="scientific">Metschnikowia bicuspidata var. bicuspidata NRRL YB-4993</name>
    <dbReference type="NCBI Taxonomy" id="869754"/>
    <lineage>
        <taxon>Eukaryota</taxon>
        <taxon>Fungi</taxon>
        <taxon>Dikarya</taxon>
        <taxon>Ascomycota</taxon>
        <taxon>Saccharomycotina</taxon>
        <taxon>Pichiomycetes</taxon>
        <taxon>Metschnikowiaceae</taxon>
        <taxon>Metschnikowia</taxon>
    </lineage>
</organism>
<dbReference type="GeneID" id="30028374"/>
<name>A0A1A0HFR8_9ASCO</name>
<proteinExistence type="predicted"/>
<dbReference type="RefSeq" id="XP_018713327.1">
    <property type="nucleotide sequence ID" value="XM_018855398.1"/>
</dbReference>